<dbReference type="PROSITE" id="PS50297">
    <property type="entry name" value="ANK_REP_REGION"/>
    <property type="match status" value="1"/>
</dbReference>
<keyword evidence="2 3" id="KW-0040">ANK repeat</keyword>
<dbReference type="PANTHER" id="PTHR24186">
    <property type="entry name" value="PROTEIN PHOSPHATASE 1 REGULATORY SUBUNIT"/>
    <property type="match status" value="1"/>
</dbReference>
<sequence>MNSTHNLFELPWDTLLMGREIDPDSRQLDENQWNLIHLASEYGYVEIVKALISVSSRPGNMSPCFCLDEDGKTPLDYAAMNGNKEVIQILVNDVSLLETNNGLLIEPPRPSYDVPTEVYEALNQILLSAIQCQSYNEYMKLEKFLASDPLLFKALSTRSCPLETQFYFCVFTRQTDDLLDEISKIRYEFGPAEGREQSNIYPMHSVVTQGQIHIMKLLLIYESGSSSLCHLKDMFGDTSLHRVVQNGRVSEVNILLSTCWECAGMVSERNETALHCALSYDMGYKSFKTLLEWYIIKEEISSSNGSARDWECGDIALDLLVDGYAKIVKELLFQKDTRVSFQRDSWETKEYFVVIKCKNKVSMGTSFRYQDYIKEVTSKTTNRTILSLSVDSRSIITLKVLIRSVMVRGILGVRDLNGYTVFDLLEKCAKGRKNKLMQFVPYEIFCCCRLSKMEWENFIRYGTIHLVNSLLPQMGSVKKVLIMVMKV</sequence>
<accession>A0AA41V8A7</accession>
<dbReference type="SMART" id="SM00248">
    <property type="entry name" value="ANK"/>
    <property type="match status" value="4"/>
</dbReference>
<dbReference type="EMBL" id="JAJJMA010075311">
    <property type="protein sequence ID" value="MCL7028068.1"/>
    <property type="molecule type" value="Genomic_DNA"/>
</dbReference>
<dbReference type="InterPro" id="IPR002110">
    <property type="entry name" value="Ankyrin_rpt"/>
</dbReference>
<evidence type="ECO:0000256" key="3">
    <source>
        <dbReference type="PROSITE-ProRule" id="PRU00023"/>
    </source>
</evidence>
<evidence type="ECO:0000256" key="1">
    <source>
        <dbReference type="ARBA" id="ARBA00022737"/>
    </source>
</evidence>
<dbReference type="PANTHER" id="PTHR24186:SF38">
    <property type="entry name" value="ANKYRIN REPEAT FAMILY PROTEIN"/>
    <property type="match status" value="1"/>
</dbReference>
<dbReference type="SUPFAM" id="SSF48403">
    <property type="entry name" value="Ankyrin repeat"/>
    <property type="match status" value="1"/>
</dbReference>
<dbReference type="InterPro" id="IPR036770">
    <property type="entry name" value="Ankyrin_rpt-contain_sf"/>
</dbReference>
<feature type="repeat" description="ANK" evidence="3">
    <location>
        <begin position="70"/>
        <end position="102"/>
    </location>
</feature>
<proteinExistence type="predicted"/>
<name>A0AA41V8A7_PAPNU</name>
<reference evidence="4" key="1">
    <citation type="submission" date="2022-03" db="EMBL/GenBank/DDBJ databases">
        <title>A functionally conserved STORR gene fusion in Papaver species that diverged 16.8 million years ago.</title>
        <authorList>
            <person name="Catania T."/>
        </authorList>
    </citation>
    <scope>NUCLEOTIDE SEQUENCE</scope>
    <source>
        <strain evidence="4">S-191538</strain>
    </source>
</reference>
<gene>
    <name evidence="4" type="ORF">MKW94_014289</name>
</gene>
<comment type="caution">
    <text evidence="4">The sequence shown here is derived from an EMBL/GenBank/DDBJ whole genome shotgun (WGS) entry which is preliminary data.</text>
</comment>
<evidence type="ECO:0000256" key="2">
    <source>
        <dbReference type="ARBA" id="ARBA00023043"/>
    </source>
</evidence>
<evidence type="ECO:0000313" key="5">
    <source>
        <dbReference type="Proteomes" id="UP001177140"/>
    </source>
</evidence>
<evidence type="ECO:0000313" key="4">
    <source>
        <dbReference type="EMBL" id="MCL7028068.1"/>
    </source>
</evidence>
<dbReference type="Pfam" id="PF12796">
    <property type="entry name" value="Ank_2"/>
    <property type="match status" value="2"/>
</dbReference>
<keyword evidence="5" id="KW-1185">Reference proteome</keyword>
<dbReference type="GO" id="GO:0005886">
    <property type="term" value="C:plasma membrane"/>
    <property type="evidence" value="ECO:0007669"/>
    <property type="project" value="TreeGrafter"/>
</dbReference>
<protein>
    <submittedName>
        <fullName evidence="4">Uncharacterized protein</fullName>
    </submittedName>
</protein>
<dbReference type="AlphaFoldDB" id="A0AA41V8A7"/>
<keyword evidence="1" id="KW-0677">Repeat</keyword>
<organism evidence="4 5">
    <name type="scientific">Papaver nudicaule</name>
    <name type="common">Iceland poppy</name>
    <dbReference type="NCBI Taxonomy" id="74823"/>
    <lineage>
        <taxon>Eukaryota</taxon>
        <taxon>Viridiplantae</taxon>
        <taxon>Streptophyta</taxon>
        <taxon>Embryophyta</taxon>
        <taxon>Tracheophyta</taxon>
        <taxon>Spermatophyta</taxon>
        <taxon>Magnoliopsida</taxon>
        <taxon>Ranunculales</taxon>
        <taxon>Papaveraceae</taxon>
        <taxon>Papaveroideae</taxon>
        <taxon>Papaver</taxon>
    </lineage>
</organism>
<dbReference type="Proteomes" id="UP001177140">
    <property type="component" value="Unassembled WGS sequence"/>
</dbReference>
<dbReference type="Gene3D" id="1.25.40.20">
    <property type="entry name" value="Ankyrin repeat-containing domain"/>
    <property type="match status" value="2"/>
</dbReference>
<dbReference type="PROSITE" id="PS50088">
    <property type="entry name" value="ANK_REPEAT"/>
    <property type="match status" value="1"/>
</dbReference>